<dbReference type="GO" id="GO:0008168">
    <property type="term" value="F:methyltransferase activity"/>
    <property type="evidence" value="ECO:0007669"/>
    <property type="project" value="UniProtKB-KW"/>
</dbReference>
<dbReference type="EMBL" id="JWZX01002985">
    <property type="protein sequence ID" value="KOO25363.1"/>
    <property type="molecule type" value="Genomic_DNA"/>
</dbReference>
<evidence type="ECO:0000256" key="1">
    <source>
        <dbReference type="ARBA" id="ARBA00022737"/>
    </source>
</evidence>
<dbReference type="PROSITE" id="PS50005">
    <property type="entry name" value="TPR"/>
    <property type="match status" value="2"/>
</dbReference>
<dbReference type="Gene3D" id="1.25.40.10">
    <property type="entry name" value="Tetratricopeptide repeat domain"/>
    <property type="match status" value="2"/>
</dbReference>
<feature type="repeat" description="TPR" evidence="3">
    <location>
        <begin position="56"/>
        <end position="89"/>
    </location>
</feature>
<dbReference type="PANTHER" id="PTHR22904:SF523">
    <property type="entry name" value="STRESS-INDUCED-PHOSPHOPROTEIN 1"/>
    <property type="match status" value="1"/>
</dbReference>
<dbReference type="OrthoDB" id="2423701at2759"/>
<keyword evidence="5" id="KW-1185">Reference proteome</keyword>
<dbReference type="GO" id="GO:0051879">
    <property type="term" value="F:Hsp90 protein binding"/>
    <property type="evidence" value="ECO:0007669"/>
    <property type="project" value="TreeGrafter"/>
</dbReference>
<keyword evidence="2 3" id="KW-0802">TPR repeat</keyword>
<keyword evidence="4" id="KW-0489">Methyltransferase</keyword>
<evidence type="ECO:0000256" key="3">
    <source>
        <dbReference type="PROSITE-ProRule" id="PRU00339"/>
    </source>
</evidence>
<dbReference type="InterPro" id="IPR019734">
    <property type="entry name" value="TPR_rpt"/>
</dbReference>
<dbReference type="PANTHER" id="PTHR22904">
    <property type="entry name" value="TPR REPEAT CONTAINING PROTEIN"/>
    <property type="match status" value="1"/>
</dbReference>
<keyword evidence="1" id="KW-0677">Repeat</keyword>
<evidence type="ECO:0000313" key="4">
    <source>
        <dbReference type="EMBL" id="KOO25363.1"/>
    </source>
</evidence>
<evidence type="ECO:0000313" key="5">
    <source>
        <dbReference type="Proteomes" id="UP000037460"/>
    </source>
</evidence>
<dbReference type="CDD" id="cd02440">
    <property type="entry name" value="AdoMet_MTases"/>
    <property type="match status" value="1"/>
</dbReference>
<dbReference type="SUPFAM" id="SSF48452">
    <property type="entry name" value="TPR-like"/>
    <property type="match status" value="2"/>
</dbReference>
<comment type="caution">
    <text evidence="4">The sequence shown here is derived from an EMBL/GenBank/DDBJ whole genome shotgun (WGS) entry which is preliminary data.</text>
</comment>
<dbReference type="SUPFAM" id="SSF53335">
    <property type="entry name" value="S-adenosyl-L-methionine-dependent methyltransferases"/>
    <property type="match status" value="1"/>
</dbReference>
<dbReference type="Gene3D" id="2.70.160.11">
    <property type="entry name" value="Hnrnp arginine n-methyltransferase1"/>
    <property type="match status" value="2"/>
</dbReference>
<dbReference type="InterPro" id="IPR029063">
    <property type="entry name" value="SAM-dependent_MTases_sf"/>
</dbReference>
<dbReference type="SMART" id="SM00028">
    <property type="entry name" value="TPR"/>
    <property type="match status" value="6"/>
</dbReference>
<dbReference type="Pfam" id="PF13432">
    <property type="entry name" value="TPR_16"/>
    <property type="match status" value="2"/>
</dbReference>
<keyword evidence="4" id="KW-0808">Transferase</keyword>
<proteinExistence type="predicted"/>
<accession>A0A0M0JGJ1</accession>
<gene>
    <name evidence="4" type="ORF">Ctob_007825</name>
</gene>
<reference evidence="5" key="1">
    <citation type="journal article" date="2015" name="PLoS Genet.">
        <title>Genome Sequence and Transcriptome Analyses of Chrysochromulina tobin: Metabolic Tools for Enhanced Algal Fitness in the Prominent Order Prymnesiales (Haptophyceae).</title>
        <authorList>
            <person name="Hovde B.T."/>
            <person name="Deodato C.R."/>
            <person name="Hunsperger H.M."/>
            <person name="Ryken S.A."/>
            <person name="Yost W."/>
            <person name="Jha R.K."/>
            <person name="Patterson J."/>
            <person name="Monnat R.J. Jr."/>
            <person name="Barlow S.B."/>
            <person name="Starkenburg S.R."/>
            <person name="Cattolico R.A."/>
        </authorList>
    </citation>
    <scope>NUCLEOTIDE SEQUENCE</scope>
    <source>
        <strain evidence="5">CCMP291</strain>
    </source>
</reference>
<sequence>MPLKREVPVPAPPLDADALEVISDALDTSHKSSEGAIEDINEAFKQIPKEQLEHAAAVCRDMGNEAVKAGRHEEAAEHYTSVLAAKPYDHEVLCNRALCYLHLGETIGGERMDEYFQLALHDTALAVQLKPDWPKGLYRFGCALMKTKKWKESAAVFTKVCELEPDNVEASGRLIQARETLQMVLNVERVNDPHWMHKPAPEKTELQKRAEAAQAKNDEAMTGLREELGKSEFDFALLERTMTKSEKWYTDSTMVKALASHLMAHSAILAPRSELEALLDSARTDAYAEVIRQAVPLLVPRGQSGVVLHLGSAMGLLPLLSMEAGANKVYVCEPHGFLAKLAHAAVQRHTLIAFEKDHWSRLPMSLGLSERVKQAGSIAFRAGQYERAIALYTEALPPTDAKPELKVNLLANRALCYLKLGEFESALADGHAAVRCVPDFGKGYYRMAQALAQLGRLREARLRLQDVLRVSKLGKNADASNLLAELEGKADFTPAPAAAAAKGRGAQAARRALIREDRAQRMTVDEVNSQLVARCEHFSVLHRPYDGLRMHHELHAKPDLVLCHNIDFSLLGQGLVLAINQLKKEECVRKDTTILPAAARVWAMGVQVLTDPGLPVDMQPVERVMWSPQLRQVDMDDVLYRRVLRPLTKPVTALTFDFRAASTLIKREERYEIEMDVIADGRCNAIVFWYELHMGSHGLLTSSPVAAAVPGATRLSIGQALHFVPLKQVHVGDSLPVIASHNRTRLHFAHRDMPPPAPRRGLVVQSQLEVSLDGHLNRTFAAALRKAIFSHPKHKGVLTLHVGAGIGTLSIVAAAARPDCSDHVVACEKSADLIGVAEACARHNEVSARISFLQKDARNLRAHEELSRKADILLLECIDHTLIGDGILHYVQHLRQGFTTASVRILPAAGVMKGMLVEMRTGELHGVDMTMADAYRWSKEVRPIHLERKEDAYVQMSDVFDIFVFDFADARVEQQIEELEVICSRDGIVSALVIWFDLILDEEIVISTSPFGDPSRTLGLGQGITYLQPAECRVKRGATVPLVAATNGSELAFTINEDKLTRKSEVETMRTTRFDPRWEGARANLDDAWKKILTNLSYNPKELKLMQDAVMRFAAQPVPFGITPIVAERCALTFLSD</sequence>
<name>A0A0M0JGJ1_9EUKA</name>
<dbReference type="Proteomes" id="UP000037460">
    <property type="component" value="Unassembled WGS sequence"/>
</dbReference>
<organism evidence="4 5">
    <name type="scientific">Chrysochromulina tobinii</name>
    <dbReference type="NCBI Taxonomy" id="1460289"/>
    <lineage>
        <taxon>Eukaryota</taxon>
        <taxon>Haptista</taxon>
        <taxon>Haptophyta</taxon>
        <taxon>Prymnesiophyceae</taxon>
        <taxon>Prymnesiales</taxon>
        <taxon>Chrysochromulinaceae</taxon>
        <taxon>Chrysochromulina</taxon>
    </lineage>
</organism>
<protein>
    <submittedName>
        <fullName evidence="4">Protein arginine methyltransferase</fullName>
    </submittedName>
</protein>
<feature type="repeat" description="TPR" evidence="3">
    <location>
        <begin position="134"/>
        <end position="167"/>
    </location>
</feature>
<dbReference type="AlphaFoldDB" id="A0A0M0JGJ1"/>
<dbReference type="Gene3D" id="3.40.50.150">
    <property type="entry name" value="Vaccinia Virus protein VP39"/>
    <property type="match status" value="2"/>
</dbReference>
<dbReference type="GO" id="GO:0032259">
    <property type="term" value="P:methylation"/>
    <property type="evidence" value="ECO:0007669"/>
    <property type="project" value="UniProtKB-KW"/>
</dbReference>
<dbReference type="InterPro" id="IPR011990">
    <property type="entry name" value="TPR-like_helical_dom_sf"/>
</dbReference>
<evidence type="ECO:0000256" key="2">
    <source>
        <dbReference type="ARBA" id="ARBA00022803"/>
    </source>
</evidence>